<protein>
    <submittedName>
        <fullName evidence="1">Uncharacterized protein</fullName>
    </submittedName>
</protein>
<keyword evidence="2" id="KW-1185">Reference proteome</keyword>
<accession>A0A6H5I870</accession>
<feature type="non-terminal residue" evidence="1">
    <location>
        <position position="1"/>
    </location>
</feature>
<proteinExistence type="predicted"/>
<dbReference type="Proteomes" id="UP000479190">
    <property type="component" value="Unassembled WGS sequence"/>
</dbReference>
<name>A0A6H5I870_9HYME</name>
<evidence type="ECO:0000313" key="1">
    <source>
        <dbReference type="EMBL" id="CAB0031159.1"/>
    </source>
</evidence>
<organism evidence="1 2">
    <name type="scientific">Trichogramma brassicae</name>
    <dbReference type="NCBI Taxonomy" id="86971"/>
    <lineage>
        <taxon>Eukaryota</taxon>
        <taxon>Metazoa</taxon>
        <taxon>Ecdysozoa</taxon>
        <taxon>Arthropoda</taxon>
        <taxon>Hexapoda</taxon>
        <taxon>Insecta</taxon>
        <taxon>Pterygota</taxon>
        <taxon>Neoptera</taxon>
        <taxon>Endopterygota</taxon>
        <taxon>Hymenoptera</taxon>
        <taxon>Apocrita</taxon>
        <taxon>Proctotrupomorpha</taxon>
        <taxon>Chalcidoidea</taxon>
        <taxon>Trichogrammatidae</taxon>
        <taxon>Trichogramma</taxon>
    </lineage>
</organism>
<evidence type="ECO:0000313" key="2">
    <source>
        <dbReference type="Proteomes" id="UP000479190"/>
    </source>
</evidence>
<gene>
    <name evidence="1" type="ORF">TBRA_LOCUS3139</name>
</gene>
<dbReference type="EMBL" id="CADCXV010000637">
    <property type="protein sequence ID" value="CAB0031159.1"/>
    <property type="molecule type" value="Genomic_DNA"/>
</dbReference>
<reference evidence="1 2" key="1">
    <citation type="submission" date="2020-02" db="EMBL/GenBank/DDBJ databases">
        <authorList>
            <person name="Ferguson B K."/>
        </authorList>
    </citation>
    <scope>NUCLEOTIDE SEQUENCE [LARGE SCALE GENOMIC DNA]</scope>
</reference>
<dbReference type="AlphaFoldDB" id="A0A6H5I870"/>
<sequence>ISSTRLSPLQYLNETVNKGTIDMKMPTPERLLPIGHPRNINDIDIFDRRDNFTVYFRKYYRFCTNKMKYILCPGTCKGRVCYCIFCNYTLVTKDQRVNDTRRTRCTAAYRFAIDEYDKLAHARYRATSAQFL</sequence>